<feature type="region of interest" description="Disordered" evidence="1">
    <location>
        <begin position="73"/>
        <end position="126"/>
    </location>
</feature>
<dbReference type="Proteomes" id="UP000027730">
    <property type="component" value="Unassembled WGS sequence"/>
</dbReference>
<organism evidence="2 3">
    <name type="scientific">Aureobasidium namibiae CBS 147.97</name>
    <dbReference type="NCBI Taxonomy" id="1043004"/>
    <lineage>
        <taxon>Eukaryota</taxon>
        <taxon>Fungi</taxon>
        <taxon>Dikarya</taxon>
        <taxon>Ascomycota</taxon>
        <taxon>Pezizomycotina</taxon>
        <taxon>Dothideomycetes</taxon>
        <taxon>Dothideomycetidae</taxon>
        <taxon>Dothideales</taxon>
        <taxon>Saccotheciaceae</taxon>
        <taxon>Aureobasidium</taxon>
    </lineage>
</organism>
<dbReference type="OrthoDB" id="3931436at2759"/>
<reference evidence="2 3" key="1">
    <citation type="journal article" date="2014" name="BMC Genomics">
        <title>Genome sequencing of four Aureobasidium pullulans varieties: biotechnological potential, stress tolerance, and description of new species.</title>
        <authorList>
            <person name="Gostin Ar C."/>
            <person name="Ohm R.A."/>
            <person name="Kogej T."/>
            <person name="Sonjak S."/>
            <person name="Turk M."/>
            <person name="Zajc J."/>
            <person name="Zalar P."/>
            <person name="Grube M."/>
            <person name="Sun H."/>
            <person name="Han J."/>
            <person name="Sharma A."/>
            <person name="Chiniquy J."/>
            <person name="Ngan C.Y."/>
            <person name="Lipzen A."/>
            <person name="Barry K."/>
            <person name="Grigoriev I.V."/>
            <person name="Gunde-Cimerman N."/>
        </authorList>
    </citation>
    <scope>NUCLEOTIDE SEQUENCE [LARGE SCALE GENOMIC DNA]</scope>
    <source>
        <strain evidence="2 3">CBS 147.97</strain>
    </source>
</reference>
<keyword evidence="3" id="KW-1185">Reference proteome</keyword>
<feature type="compositionally biased region" description="Low complexity" evidence="1">
    <location>
        <begin position="140"/>
        <end position="149"/>
    </location>
</feature>
<proteinExistence type="predicted"/>
<gene>
    <name evidence="2" type="ORF">M436DRAFT_85594</name>
</gene>
<accession>A0A074WCL1</accession>
<dbReference type="GeneID" id="25417552"/>
<evidence type="ECO:0000313" key="2">
    <source>
        <dbReference type="EMBL" id="KEQ69309.1"/>
    </source>
</evidence>
<feature type="region of interest" description="Disordered" evidence="1">
    <location>
        <begin position="140"/>
        <end position="160"/>
    </location>
</feature>
<feature type="region of interest" description="Disordered" evidence="1">
    <location>
        <begin position="1"/>
        <end position="60"/>
    </location>
</feature>
<evidence type="ECO:0000313" key="3">
    <source>
        <dbReference type="Proteomes" id="UP000027730"/>
    </source>
</evidence>
<feature type="compositionally biased region" description="Low complexity" evidence="1">
    <location>
        <begin position="112"/>
        <end position="126"/>
    </location>
</feature>
<name>A0A074WCL1_9PEZI</name>
<protein>
    <submittedName>
        <fullName evidence="2">Uncharacterized protein</fullName>
    </submittedName>
</protein>
<feature type="compositionally biased region" description="Polar residues" evidence="1">
    <location>
        <begin position="73"/>
        <end position="82"/>
    </location>
</feature>
<evidence type="ECO:0000256" key="1">
    <source>
        <dbReference type="SAM" id="MobiDB-lite"/>
    </source>
</evidence>
<feature type="compositionally biased region" description="Low complexity" evidence="1">
    <location>
        <begin position="88"/>
        <end position="103"/>
    </location>
</feature>
<sequence length="230" mass="25241">MKTRSASANSGAQRVVDGIKEEPADETLAQVDHDLQPLNTDADNHQTDTHAVAESNHDQSNTFVSRMMTRSSRLNTRITSPTAPEPGTPTSTPTAKPTKQTPTISTGRKTRSVSVPTTTTTTAKVAKATRMHKPLPPIPAVLAPAPNAPKNSTSTSKTSLFRTLSPAQKVSRKRKLSTIRSTLKQKSVEQLTDLYNSTEDPDFQTLMTEVYHENCMSRLDEWEKSLLDED</sequence>
<dbReference type="EMBL" id="KL584722">
    <property type="protein sequence ID" value="KEQ69309.1"/>
    <property type="molecule type" value="Genomic_DNA"/>
</dbReference>
<dbReference type="AlphaFoldDB" id="A0A074WCL1"/>
<feature type="compositionally biased region" description="Polar residues" evidence="1">
    <location>
        <begin position="1"/>
        <end position="12"/>
    </location>
</feature>
<feature type="compositionally biased region" description="Polar residues" evidence="1">
    <location>
        <begin position="150"/>
        <end position="160"/>
    </location>
</feature>
<dbReference type="RefSeq" id="XP_013423551.1">
    <property type="nucleotide sequence ID" value="XM_013568097.1"/>
</dbReference>
<dbReference type="HOGENOM" id="CLU_1204572_0_0_1"/>